<evidence type="ECO:0000256" key="4">
    <source>
        <dbReference type="ARBA" id="ARBA00022989"/>
    </source>
</evidence>
<feature type="transmembrane region" description="Helical" evidence="6">
    <location>
        <begin position="195"/>
        <end position="216"/>
    </location>
</feature>
<dbReference type="PANTHER" id="PTHR12677:SF59">
    <property type="entry name" value="GOLGI APPARATUS MEMBRANE PROTEIN TVP38-RELATED"/>
    <property type="match status" value="1"/>
</dbReference>
<keyword evidence="4 6" id="KW-1133">Transmembrane helix</keyword>
<keyword evidence="9" id="KW-1185">Reference proteome</keyword>
<gene>
    <name evidence="8" type="ORF">KEC16_15235</name>
</gene>
<organism evidence="8 9">
    <name type="scientific">Magnetospirillum sulfuroxidans</name>
    <dbReference type="NCBI Taxonomy" id="611300"/>
    <lineage>
        <taxon>Bacteria</taxon>
        <taxon>Pseudomonadati</taxon>
        <taxon>Pseudomonadota</taxon>
        <taxon>Alphaproteobacteria</taxon>
        <taxon>Rhodospirillales</taxon>
        <taxon>Rhodospirillaceae</taxon>
        <taxon>Magnetospirillum</taxon>
    </lineage>
</organism>
<evidence type="ECO:0000256" key="3">
    <source>
        <dbReference type="ARBA" id="ARBA00022692"/>
    </source>
</evidence>
<evidence type="ECO:0000256" key="6">
    <source>
        <dbReference type="RuleBase" id="RU366058"/>
    </source>
</evidence>
<keyword evidence="5 6" id="KW-0472">Membrane</keyword>
<keyword evidence="2 6" id="KW-1003">Cell membrane</keyword>
<keyword evidence="3 6" id="KW-0812">Transmembrane</keyword>
<dbReference type="EMBL" id="JAGTUF010000017">
    <property type="protein sequence ID" value="MBR9973076.1"/>
    <property type="molecule type" value="Genomic_DNA"/>
</dbReference>
<evidence type="ECO:0000256" key="5">
    <source>
        <dbReference type="ARBA" id="ARBA00023136"/>
    </source>
</evidence>
<dbReference type="InterPro" id="IPR015414">
    <property type="entry name" value="TMEM64"/>
</dbReference>
<dbReference type="PANTHER" id="PTHR12677">
    <property type="entry name" value="GOLGI APPARATUS MEMBRANE PROTEIN TVP38-RELATED"/>
    <property type="match status" value="1"/>
</dbReference>
<feature type="transmembrane region" description="Helical" evidence="6">
    <location>
        <begin position="13"/>
        <end position="34"/>
    </location>
</feature>
<reference evidence="8 9" key="1">
    <citation type="submission" date="2021-04" db="EMBL/GenBank/DDBJ databases">
        <title>Magnetospirillum sulfuroxidans sp. nov., a facultative chemolithoautotrophic sulfur-oxidizing alphaproteobacterium isolated from freshwater sediment and proposals for Paramagetospirillum gen. nov., and Magnetospirillaceae fam. nov.</title>
        <authorList>
            <person name="Koziaeva V."/>
            <person name="Geelhoed J.S."/>
            <person name="Sorokin D.Y."/>
            <person name="Grouzdev D.S."/>
        </authorList>
    </citation>
    <scope>NUCLEOTIDE SEQUENCE [LARGE SCALE GENOMIC DNA]</scope>
    <source>
        <strain evidence="8 9">J10</strain>
    </source>
</reference>
<evidence type="ECO:0000256" key="2">
    <source>
        <dbReference type="ARBA" id="ARBA00022475"/>
    </source>
</evidence>
<evidence type="ECO:0000313" key="9">
    <source>
        <dbReference type="Proteomes" id="UP000680714"/>
    </source>
</evidence>
<protein>
    <recommendedName>
        <fullName evidence="6">TVP38/TMEM64 family membrane protein</fullName>
    </recommendedName>
</protein>
<accession>A0ABS5IF80</accession>
<feature type="transmembrane region" description="Helical" evidence="6">
    <location>
        <begin position="54"/>
        <end position="72"/>
    </location>
</feature>
<evidence type="ECO:0000256" key="1">
    <source>
        <dbReference type="ARBA" id="ARBA00004651"/>
    </source>
</evidence>
<comment type="similarity">
    <text evidence="6">Belongs to the TVP38/TMEM64 family.</text>
</comment>
<dbReference type="InterPro" id="IPR032816">
    <property type="entry name" value="VTT_dom"/>
</dbReference>
<name>A0ABS5IF80_9PROT</name>
<dbReference type="RefSeq" id="WP_211550471.1">
    <property type="nucleotide sequence ID" value="NZ_JAGTUF010000017.1"/>
</dbReference>
<feature type="transmembrane region" description="Helical" evidence="6">
    <location>
        <begin position="168"/>
        <end position="188"/>
    </location>
</feature>
<sequence length="235" mass="25235">MSAKRHPLLDPRVLLRGLILIVTLALVGFLMEGIGLRSMFDSAWVDHEIRGRGLLGEGLFLLAGAAVVALGLPRQAVCFLGGYAFGFAFGTLLALLATLLGSVSVFYYARFMGRSFLIRRFPGQAKRLDEMLSGNPLVAALILRLFPLSNGLAVNIGAGVSGVRAMPFFTGSLLGYLPQTVIFTLLGGGMQLAPIANTIISVALFVVSSVLGFWLWRRYRASHGLSEDEGEETTS</sequence>
<evidence type="ECO:0000259" key="7">
    <source>
        <dbReference type="Pfam" id="PF09335"/>
    </source>
</evidence>
<dbReference type="Proteomes" id="UP000680714">
    <property type="component" value="Unassembled WGS sequence"/>
</dbReference>
<feature type="transmembrane region" description="Helical" evidence="6">
    <location>
        <begin position="84"/>
        <end position="109"/>
    </location>
</feature>
<comment type="subcellular location">
    <subcellularLocation>
        <location evidence="1 6">Cell membrane</location>
        <topology evidence="1 6">Multi-pass membrane protein</topology>
    </subcellularLocation>
</comment>
<dbReference type="Pfam" id="PF09335">
    <property type="entry name" value="VTT_dom"/>
    <property type="match status" value="1"/>
</dbReference>
<feature type="domain" description="VTT" evidence="7">
    <location>
        <begin position="72"/>
        <end position="187"/>
    </location>
</feature>
<proteinExistence type="inferred from homology"/>
<comment type="caution">
    <text evidence="8">The sequence shown here is derived from an EMBL/GenBank/DDBJ whole genome shotgun (WGS) entry which is preliminary data.</text>
</comment>
<evidence type="ECO:0000313" key="8">
    <source>
        <dbReference type="EMBL" id="MBR9973076.1"/>
    </source>
</evidence>